<dbReference type="AlphaFoldDB" id="A0A9X2IV78"/>
<dbReference type="InterPro" id="IPR027056">
    <property type="entry name" value="Gluconate_2DH_su3"/>
</dbReference>
<gene>
    <name evidence="2" type="ORF">NB037_17670</name>
</gene>
<feature type="region of interest" description="Disordered" evidence="1">
    <location>
        <begin position="326"/>
        <end position="346"/>
    </location>
</feature>
<accession>A0A9X2IV78</accession>
<evidence type="ECO:0000313" key="2">
    <source>
        <dbReference type="EMBL" id="MCM6764248.1"/>
    </source>
</evidence>
<organism evidence="2 3">
    <name type="scientific">Rathayibacter rubneri</name>
    <dbReference type="NCBI Taxonomy" id="2950106"/>
    <lineage>
        <taxon>Bacteria</taxon>
        <taxon>Bacillati</taxon>
        <taxon>Actinomycetota</taxon>
        <taxon>Actinomycetes</taxon>
        <taxon>Micrococcales</taxon>
        <taxon>Microbacteriaceae</taxon>
        <taxon>Rathayibacter</taxon>
    </lineage>
</organism>
<dbReference type="Pfam" id="PF13618">
    <property type="entry name" value="Gluconate_2-dh3"/>
    <property type="match status" value="1"/>
</dbReference>
<comment type="caution">
    <text evidence="2">The sequence shown here is derived from an EMBL/GenBank/DDBJ whole genome shotgun (WGS) entry which is preliminary data.</text>
</comment>
<dbReference type="Proteomes" id="UP001155240">
    <property type="component" value="Unassembled WGS sequence"/>
</dbReference>
<dbReference type="RefSeq" id="WP_251948118.1">
    <property type="nucleotide sequence ID" value="NZ_JAMRYM010000127.1"/>
</dbReference>
<reference evidence="2" key="1">
    <citation type="submission" date="2022-06" db="EMBL/GenBank/DDBJ databases">
        <title>Whole genome shotgun sequencing (WGS) of Rathayibacter sp. ZW T2_19, isolated from stored onions (Allium cepa).</title>
        <authorList>
            <person name="Stoll D.A."/>
            <person name="Huch M."/>
        </authorList>
    </citation>
    <scope>NUCLEOTIDE SEQUENCE</scope>
    <source>
        <strain evidence="2">ZW T2_19</strain>
    </source>
</reference>
<evidence type="ECO:0000256" key="1">
    <source>
        <dbReference type="SAM" id="MobiDB-lite"/>
    </source>
</evidence>
<evidence type="ECO:0000313" key="3">
    <source>
        <dbReference type="Proteomes" id="UP001155240"/>
    </source>
</evidence>
<name>A0A9X2IV78_9MICO</name>
<sequence>MPSSAAPARATLFVVPEPGVAVEGRLAEELAAELDVVALDVVAPDLVAPDAPATVAAAIGAIREHGSPRWMIAGGGRAARTASVVASRTLSGRSGLFGLAGLVLLPGAREDAATAEDDVPAALPTLILEAGTPSPAAAIRAFWLERAGTGPAVPADVSRAIASARTSTRVRALLAQRLLADEPGYAPRSLSVDRLATLRAVSDRVVPQDDRPGRIDLAARVDAQLADGLGDGWRNAALPADPLAYAHGLDALAPLASLSAAEQDALLTAVADGSGPAGALSPEQLAAWFEDCRVDLVRQWLAHPASMARVGYDGYASGGDTLPLTGFRSLGADQRDDWEPTARSPR</sequence>
<dbReference type="EMBL" id="JAMRYM010000127">
    <property type="protein sequence ID" value="MCM6764248.1"/>
    <property type="molecule type" value="Genomic_DNA"/>
</dbReference>
<protein>
    <submittedName>
        <fullName evidence="2">Gluconate 2-dehydrogenase subunit 3 family protein</fullName>
    </submittedName>
</protein>
<keyword evidence="3" id="KW-1185">Reference proteome</keyword>
<proteinExistence type="predicted"/>